<dbReference type="PROSITE" id="PS00107">
    <property type="entry name" value="PROTEIN_KINASE_ATP"/>
    <property type="match status" value="1"/>
</dbReference>
<reference evidence="9" key="1">
    <citation type="journal article" date="2018" name="DNA Res.">
        <title>Multiple hybrid de novo genome assembly of finger millet, an orphan allotetraploid crop.</title>
        <authorList>
            <person name="Hatakeyama M."/>
            <person name="Aluri S."/>
            <person name="Balachadran M.T."/>
            <person name="Sivarajan S.R."/>
            <person name="Patrignani A."/>
            <person name="Gruter S."/>
            <person name="Poveda L."/>
            <person name="Shimizu-Inatsugi R."/>
            <person name="Baeten J."/>
            <person name="Francoijs K.J."/>
            <person name="Nataraja K.N."/>
            <person name="Reddy Y.A.N."/>
            <person name="Phadnis S."/>
            <person name="Ravikumar R.L."/>
            <person name="Schlapbach R."/>
            <person name="Sreeman S.M."/>
            <person name="Shimizu K.K."/>
        </authorList>
    </citation>
    <scope>NUCLEOTIDE SEQUENCE</scope>
</reference>
<dbReference type="PANTHER" id="PTHR48013">
    <property type="entry name" value="DUAL SPECIFICITY MITOGEN-ACTIVATED PROTEIN KINASE KINASE 5-RELATED"/>
    <property type="match status" value="1"/>
</dbReference>
<organism evidence="9 10">
    <name type="scientific">Eleusine coracana subsp. coracana</name>
    <dbReference type="NCBI Taxonomy" id="191504"/>
    <lineage>
        <taxon>Eukaryota</taxon>
        <taxon>Viridiplantae</taxon>
        <taxon>Streptophyta</taxon>
        <taxon>Embryophyta</taxon>
        <taxon>Tracheophyta</taxon>
        <taxon>Spermatophyta</taxon>
        <taxon>Magnoliopsida</taxon>
        <taxon>Liliopsida</taxon>
        <taxon>Poales</taxon>
        <taxon>Poaceae</taxon>
        <taxon>PACMAD clade</taxon>
        <taxon>Chloridoideae</taxon>
        <taxon>Cynodonteae</taxon>
        <taxon>Eleusininae</taxon>
        <taxon>Eleusine</taxon>
    </lineage>
</organism>
<keyword evidence="2 7" id="KW-0547">Nucleotide-binding</keyword>
<evidence type="ECO:0000256" key="3">
    <source>
        <dbReference type="ARBA" id="ARBA00022777"/>
    </source>
</evidence>
<keyword evidence="4 7" id="KW-0067">ATP-binding</keyword>
<evidence type="ECO:0000256" key="5">
    <source>
        <dbReference type="ARBA" id="ARBA00038035"/>
    </source>
</evidence>
<comment type="caution">
    <text evidence="9">The sequence shown here is derived from an EMBL/GenBank/DDBJ whole genome shotgun (WGS) entry which is preliminary data.</text>
</comment>
<accession>A0AAV5CCI4</accession>
<dbReference type="GO" id="GO:0005524">
    <property type="term" value="F:ATP binding"/>
    <property type="evidence" value="ECO:0007669"/>
    <property type="project" value="UniProtKB-UniRule"/>
</dbReference>
<dbReference type="EMBL" id="BQKI01000006">
    <property type="protein sequence ID" value="GJM96041.1"/>
    <property type="molecule type" value="Genomic_DNA"/>
</dbReference>
<dbReference type="EC" id="2.7.12.2" evidence="6"/>
<dbReference type="Pfam" id="PF00069">
    <property type="entry name" value="Pkinase"/>
    <property type="match status" value="1"/>
</dbReference>
<evidence type="ECO:0000256" key="1">
    <source>
        <dbReference type="ARBA" id="ARBA00022679"/>
    </source>
</evidence>
<evidence type="ECO:0000256" key="2">
    <source>
        <dbReference type="ARBA" id="ARBA00022741"/>
    </source>
</evidence>
<dbReference type="PANTHER" id="PTHR48013:SF15">
    <property type="entry name" value="DUAL SPECIFICITY MITOGEN-ACTIVATED PROTEIN KINASE KINASE 4"/>
    <property type="match status" value="1"/>
</dbReference>
<dbReference type="InterPro" id="IPR017441">
    <property type="entry name" value="Protein_kinase_ATP_BS"/>
</dbReference>
<evidence type="ECO:0000313" key="10">
    <source>
        <dbReference type="Proteomes" id="UP001054889"/>
    </source>
</evidence>
<reference evidence="9" key="2">
    <citation type="submission" date="2021-12" db="EMBL/GenBank/DDBJ databases">
        <title>Resequencing data analysis of finger millet.</title>
        <authorList>
            <person name="Hatakeyama M."/>
            <person name="Aluri S."/>
            <person name="Balachadran M.T."/>
            <person name="Sivarajan S.R."/>
            <person name="Poveda L."/>
            <person name="Shimizu-Inatsugi R."/>
            <person name="Schlapbach R."/>
            <person name="Sreeman S.M."/>
            <person name="Shimizu K.K."/>
        </authorList>
    </citation>
    <scope>NUCLEOTIDE SEQUENCE</scope>
</reference>
<gene>
    <name evidence="9" type="primary">ga12846</name>
    <name evidence="9" type="ORF">PR202_ga12846</name>
</gene>
<keyword evidence="10" id="KW-1185">Reference proteome</keyword>
<sequence>MEDVFLRRNREVEARSRGTNKRPRLEPGREIVGGAEDYEEICRLGVGAYGTVVKARHRATGRSVAIKRITPSDEELEEEELLVHEAAFMAACAGVPFVVRFHELVRDPATSELGLVRECVGPCIGAFL</sequence>
<dbReference type="SUPFAM" id="SSF56112">
    <property type="entry name" value="Protein kinase-like (PK-like)"/>
    <property type="match status" value="1"/>
</dbReference>
<dbReference type="InterPro" id="IPR011009">
    <property type="entry name" value="Kinase-like_dom_sf"/>
</dbReference>
<evidence type="ECO:0000313" key="9">
    <source>
        <dbReference type="EMBL" id="GJM96041.1"/>
    </source>
</evidence>
<keyword evidence="3" id="KW-0418">Kinase</keyword>
<feature type="binding site" evidence="7">
    <location>
        <position position="67"/>
    </location>
    <ligand>
        <name>ATP</name>
        <dbReference type="ChEBI" id="CHEBI:30616"/>
    </ligand>
</feature>
<dbReference type="PROSITE" id="PS50011">
    <property type="entry name" value="PROTEIN_KINASE_DOM"/>
    <property type="match status" value="1"/>
</dbReference>
<protein>
    <recommendedName>
        <fullName evidence="6">mitogen-activated protein kinase kinase</fullName>
        <ecNumber evidence="6">2.7.12.2</ecNumber>
    </recommendedName>
</protein>
<keyword evidence="1" id="KW-0808">Transferase</keyword>
<dbReference type="InterPro" id="IPR000719">
    <property type="entry name" value="Prot_kinase_dom"/>
</dbReference>
<comment type="similarity">
    <text evidence="5">Belongs to the protein kinase superfamily. STE Ser/Thr protein kinase family. MAP kinase kinase subfamily.</text>
</comment>
<proteinExistence type="inferred from homology"/>
<name>A0AAV5CCI4_ELECO</name>
<feature type="domain" description="Protein kinase" evidence="8">
    <location>
        <begin position="38"/>
        <end position="128"/>
    </location>
</feature>
<dbReference type="GO" id="GO:0004708">
    <property type="term" value="F:MAP kinase kinase activity"/>
    <property type="evidence" value="ECO:0007669"/>
    <property type="project" value="UniProtKB-EC"/>
</dbReference>
<evidence type="ECO:0000256" key="4">
    <source>
        <dbReference type="ARBA" id="ARBA00022840"/>
    </source>
</evidence>
<dbReference type="AlphaFoldDB" id="A0AAV5CCI4"/>
<dbReference type="Proteomes" id="UP001054889">
    <property type="component" value="Unassembled WGS sequence"/>
</dbReference>
<dbReference type="Gene3D" id="3.30.200.20">
    <property type="entry name" value="Phosphorylase Kinase, domain 1"/>
    <property type="match status" value="1"/>
</dbReference>
<evidence type="ECO:0000256" key="7">
    <source>
        <dbReference type="PROSITE-ProRule" id="PRU10141"/>
    </source>
</evidence>
<evidence type="ECO:0000259" key="8">
    <source>
        <dbReference type="PROSITE" id="PS50011"/>
    </source>
</evidence>
<evidence type="ECO:0000256" key="6">
    <source>
        <dbReference type="ARBA" id="ARBA00038999"/>
    </source>
</evidence>